<dbReference type="InterPro" id="IPR003593">
    <property type="entry name" value="AAA+_ATPase"/>
</dbReference>
<dbReference type="InterPro" id="IPR041701">
    <property type="entry name" value="MetN_ABC"/>
</dbReference>
<dbReference type="Gene3D" id="3.30.70.260">
    <property type="match status" value="1"/>
</dbReference>
<keyword evidence="3" id="KW-1003">Cell membrane</keyword>
<evidence type="ECO:0000256" key="5">
    <source>
        <dbReference type="ARBA" id="ARBA00022840"/>
    </source>
</evidence>
<dbReference type="GO" id="GO:0016887">
    <property type="term" value="F:ATP hydrolysis activity"/>
    <property type="evidence" value="ECO:0007669"/>
    <property type="project" value="InterPro"/>
</dbReference>
<dbReference type="Proteomes" id="UP001165587">
    <property type="component" value="Unassembled WGS sequence"/>
</dbReference>
<evidence type="ECO:0000313" key="12">
    <source>
        <dbReference type="EMBL" id="MCS5726978.1"/>
    </source>
</evidence>
<evidence type="ECO:0000256" key="10">
    <source>
        <dbReference type="ARBA" id="ARBA00063837"/>
    </source>
</evidence>
<dbReference type="InterPro" id="IPR050086">
    <property type="entry name" value="MetN_ABC_transporter-like"/>
</dbReference>
<dbReference type="GO" id="GO:0005886">
    <property type="term" value="C:plasma membrane"/>
    <property type="evidence" value="ECO:0007669"/>
    <property type="project" value="UniProtKB-ARBA"/>
</dbReference>
<dbReference type="AlphaFoldDB" id="A0AA41XJ44"/>
<dbReference type="SMART" id="SM00382">
    <property type="entry name" value="AAA"/>
    <property type="match status" value="1"/>
</dbReference>
<keyword evidence="13" id="KW-1185">Reference proteome</keyword>
<dbReference type="InterPro" id="IPR018449">
    <property type="entry name" value="NIL_domain"/>
</dbReference>
<dbReference type="RefSeq" id="WP_259529929.1">
    <property type="nucleotide sequence ID" value="NZ_JANLCK010000007.1"/>
</dbReference>
<comment type="function">
    <text evidence="9">Part of the ABC transporter FtsEX involved in cellular division. Has ATPase activity.</text>
</comment>
<dbReference type="CDD" id="cd03258">
    <property type="entry name" value="ABC_MetN_methionine_transporter"/>
    <property type="match status" value="1"/>
</dbReference>
<evidence type="ECO:0000256" key="8">
    <source>
        <dbReference type="ARBA" id="ARBA00023136"/>
    </source>
</evidence>
<keyword evidence="4" id="KW-0547">Nucleotide-binding</keyword>
<keyword evidence="8" id="KW-0472">Membrane</keyword>
<evidence type="ECO:0000256" key="6">
    <source>
        <dbReference type="ARBA" id="ARBA00022967"/>
    </source>
</evidence>
<keyword evidence="7" id="KW-0029">Amino-acid transport</keyword>
<dbReference type="SUPFAM" id="SSF52540">
    <property type="entry name" value="P-loop containing nucleoside triphosphate hydrolases"/>
    <property type="match status" value="1"/>
</dbReference>
<dbReference type="Pfam" id="PF09383">
    <property type="entry name" value="NIL"/>
    <property type="match status" value="1"/>
</dbReference>
<keyword evidence="5 12" id="KW-0067">ATP-binding</keyword>
<dbReference type="FunFam" id="3.40.50.300:FF:000056">
    <property type="entry name" value="Cell division ATP-binding protein FtsE"/>
    <property type="match status" value="1"/>
</dbReference>
<dbReference type="SMART" id="SM00930">
    <property type="entry name" value="NIL"/>
    <property type="match status" value="1"/>
</dbReference>
<accession>A0AA41XJ44</accession>
<dbReference type="InterPro" id="IPR045865">
    <property type="entry name" value="ACT-like_dom_sf"/>
</dbReference>
<evidence type="ECO:0000256" key="3">
    <source>
        <dbReference type="ARBA" id="ARBA00022475"/>
    </source>
</evidence>
<sequence length="352" mass="37785">MPLVSLRDVRKSYPAASKNSEPVTAVAGVDLDIDAGDVFGIIGYSGAGKSTLVRLINALEPVTSGSVLIDGVDVSKLGEKELRKLRLGIGMIFQQFNLFDSKTVFNNVAYPLRVARTPKPELQRRVAELLKFVGLADKAGNYPEQLSGGQKQRVGIARALATSPRILLADEATSALDPETTHEVLSLLKRVNEEFGVTIIVITHEMDVIQTLANKVAVMDRGRVVEQGDVFEVFSRPREASSQRFVATVVRGVPSPAELSQLRERHPGRIVTLSFRDGSGSQGAVFLELAQAGIGFELVYGGINDIRGQAFGHLTLALTGADAAIDTVLARFAETIEVTESTSSDTKGADRG</sequence>
<organism evidence="12 13">
    <name type="scientific">Herbiconiux oxytropis</name>
    <dbReference type="NCBI Taxonomy" id="2970915"/>
    <lineage>
        <taxon>Bacteria</taxon>
        <taxon>Bacillati</taxon>
        <taxon>Actinomycetota</taxon>
        <taxon>Actinomycetes</taxon>
        <taxon>Micrococcales</taxon>
        <taxon>Microbacteriaceae</taxon>
        <taxon>Herbiconiux</taxon>
    </lineage>
</organism>
<evidence type="ECO:0000256" key="1">
    <source>
        <dbReference type="ARBA" id="ARBA00005417"/>
    </source>
</evidence>
<evidence type="ECO:0000259" key="11">
    <source>
        <dbReference type="PROSITE" id="PS50893"/>
    </source>
</evidence>
<comment type="subunit">
    <text evidence="10">Homodimer. Forms a membrane-associated complex with FtsX.</text>
</comment>
<dbReference type="PANTHER" id="PTHR43166:SF30">
    <property type="entry name" value="METHIONINE IMPORT ATP-BINDING PROTEIN METN"/>
    <property type="match status" value="1"/>
</dbReference>
<dbReference type="PROSITE" id="PS50893">
    <property type="entry name" value="ABC_TRANSPORTER_2"/>
    <property type="match status" value="1"/>
</dbReference>
<keyword evidence="6" id="KW-1278">Translocase</keyword>
<dbReference type="InterPro" id="IPR017871">
    <property type="entry name" value="ABC_transporter-like_CS"/>
</dbReference>
<dbReference type="PANTHER" id="PTHR43166">
    <property type="entry name" value="AMINO ACID IMPORT ATP-BINDING PROTEIN"/>
    <property type="match status" value="1"/>
</dbReference>
<proteinExistence type="inferred from homology"/>
<evidence type="ECO:0000256" key="2">
    <source>
        <dbReference type="ARBA" id="ARBA00022448"/>
    </source>
</evidence>
<evidence type="ECO:0000256" key="7">
    <source>
        <dbReference type="ARBA" id="ARBA00022970"/>
    </source>
</evidence>
<dbReference type="InterPro" id="IPR003439">
    <property type="entry name" value="ABC_transporter-like_ATP-bd"/>
</dbReference>
<protein>
    <submittedName>
        <fullName evidence="12">Methionine ABC transporter ATP-binding protein</fullName>
    </submittedName>
</protein>
<dbReference type="SUPFAM" id="SSF55021">
    <property type="entry name" value="ACT-like"/>
    <property type="match status" value="1"/>
</dbReference>
<keyword evidence="2" id="KW-0813">Transport</keyword>
<reference evidence="12" key="1">
    <citation type="submission" date="2022-08" db="EMBL/GenBank/DDBJ databases">
        <authorList>
            <person name="Deng Y."/>
            <person name="Han X.-F."/>
            <person name="Zhang Y.-Q."/>
        </authorList>
    </citation>
    <scope>NUCLEOTIDE SEQUENCE</scope>
    <source>
        <strain evidence="12">CPCC 203407</strain>
    </source>
</reference>
<dbReference type="PROSITE" id="PS00211">
    <property type="entry name" value="ABC_TRANSPORTER_1"/>
    <property type="match status" value="1"/>
</dbReference>
<evidence type="ECO:0000256" key="4">
    <source>
        <dbReference type="ARBA" id="ARBA00022741"/>
    </source>
</evidence>
<evidence type="ECO:0000313" key="13">
    <source>
        <dbReference type="Proteomes" id="UP001165587"/>
    </source>
</evidence>
<gene>
    <name evidence="12" type="ORF">N1028_13840</name>
</gene>
<dbReference type="GO" id="GO:0006865">
    <property type="term" value="P:amino acid transport"/>
    <property type="evidence" value="ECO:0007669"/>
    <property type="project" value="UniProtKB-KW"/>
</dbReference>
<dbReference type="Pfam" id="PF00005">
    <property type="entry name" value="ABC_tran"/>
    <property type="match status" value="1"/>
</dbReference>
<dbReference type="GO" id="GO:0005524">
    <property type="term" value="F:ATP binding"/>
    <property type="evidence" value="ECO:0007669"/>
    <property type="project" value="UniProtKB-KW"/>
</dbReference>
<name>A0AA41XJ44_9MICO</name>
<comment type="caution">
    <text evidence="12">The sequence shown here is derived from an EMBL/GenBank/DDBJ whole genome shotgun (WGS) entry which is preliminary data.</text>
</comment>
<feature type="domain" description="ABC transporter" evidence="11">
    <location>
        <begin position="4"/>
        <end position="246"/>
    </location>
</feature>
<evidence type="ECO:0000256" key="9">
    <source>
        <dbReference type="ARBA" id="ARBA00054718"/>
    </source>
</evidence>
<dbReference type="InterPro" id="IPR027417">
    <property type="entry name" value="P-loop_NTPase"/>
</dbReference>
<dbReference type="Gene3D" id="3.40.50.300">
    <property type="entry name" value="P-loop containing nucleotide triphosphate hydrolases"/>
    <property type="match status" value="1"/>
</dbReference>
<comment type="similarity">
    <text evidence="1">Belongs to the ABC transporter superfamily.</text>
</comment>
<dbReference type="EMBL" id="JANLCK010000007">
    <property type="protein sequence ID" value="MCS5726978.1"/>
    <property type="molecule type" value="Genomic_DNA"/>
</dbReference>